<sequence>MESVKPLVPGEDLEAQWKFLKWQFDGYVLFDAARATWSTENKAKALMHFIGLECAYLNETVLPATKKDHVALIAHIDEQVKPDTNACFERFQFKKLVRKPGEDINHCVSRCAKLASCGIPAGFSPDFMIMDALMRQQGRLVADQDQVPPQDQWREGRDQDHLHEAEANPGKPSRSNQRRSRSRSKSGDRNARCYRARSPTPGASRVSTDDESDCQNCGYSHGSDWCPARDKKCHSCGHLGHFAYKCQSRTFSIDPDQLSPKMWAEYIEFEFGLVQIKLDTGAEVYCGARLRPLGSTIFENCKLNKISLALEFIVAEVESVPLLSLEACEQYKLINRVINKSIKHISNVFKVSINACETAMLKNNSKAKQPKVTLNQIPKITSVEDSLEKDSARRQVILDNPDVVFTKKPGCFPNLYSIEVDHSKKPVAVPSRRVPLAIKDRYRAYLQKLCSQEIIKKCTNPRGYISPVVIVEKPDGSLRICLDPKHLNEALCRPFYQIPSIEDISALLTNKKHFTVLDLTSGFWHCKLADSSSELCKFSTPFGIYQFLRLPFGLSVSPEIFQQAVNDVFGNIDDIILYFDDSLIVSDSEEKHDLIFKAIIQRARENNVHLNPEKIQYKKTSVKFLGHIFSQWGKSVDPDGIEAITNLKNPTNVKELQRLLGIVNHLREFVPNLAEDTACLTQSMKKNVHFEWLPFHSDALDSIKDKICLNISLVVFDPNKSIEIQCDASQNSLGTCLMQNGRPVSLASRSLTQSERNYAQIEKELLAIVYSVSWQAKAQTKVTCTVLSQQGNLGRFLGLRPTLRDFRMCSSPSNLLGDVLPESLPVPLVGLLQGTLGVLTLLAAVIAVACLPPSQPAPTATTCTAVVAVTTSSGDILRGKFLCQGSSASSGS</sequence>
<reference evidence="6" key="2">
    <citation type="journal article" date="2023" name="BMC Genomics">
        <title>Pest status, molecular evolution, and epigenetic factors derived from the genome assembly of Frankliniella fusca, a thysanopteran phytovirus vector.</title>
        <authorList>
            <person name="Catto M.A."/>
            <person name="Labadie P.E."/>
            <person name="Jacobson A.L."/>
            <person name="Kennedy G.G."/>
            <person name="Srinivasan R."/>
            <person name="Hunt B.G."/>
        </authorList>
    </citation>
    <scope>NUCLEOTIDE SEQUENCE</scope>
    <source>
        <strain evidence="6">PL_HMW_Pooled</strain>
    </source>
</reference>
<dbReference type="SUPFAM" id="SSF56672">
    <property type="entry name" value="DNA/RNA polymerases"/>
    <property type="match status" value="1"/>
</dbReference>
<dbReference type="PROSITE" id="PS50158">
    <property type="entry name" value="ZF_CCHC"/>
    <property type="match status" value="1"/>
</dbReference>
<feature type="domain" description="CCHC-type" evidence="4">
    <location>
        <begin position="232"/>
        <end position="248"/>
    </location>
</feature>
<feature type="domain" description="Reverse transcriptase" evidence="5">
    <location>
        <begin position="452"/>
        <end position="629"/>
    </location>
</feature>
<keyword evidence="7" id="KW-1185">Reference proteome</keyword>
<dbReference type="GO" id="GO:0071897">
    <property type="term" value="P:DNA biosynthetic process"/>
    <property type="evidence" value="ECO:0007669"/>
    <property type="project" value="UniProtKB-ARBA"/>
</dbReference>
<dbReference type="GO" id="GO:0003824">
    <property type="term" value="F:catalytic activity"/>
    <property type="evidence" value="ECO:0007669"/>
    <property type="project" value="UniProtKB-KW"/>
</dbReference>
<dbReference type="InterPro" id="IPR050951">
    <property type="entry name" value="Retrovirus_Pol_polyprotein"/>
</dbReference>
<dbReference type="Proteomes" id="UP001219518">
    <property type="component" value="Unassembled WGS sequence"/>
</dbReference>
<evidence type="ECO:0000313" key="6">
    <source>
        <dbReference type="EMBL" id="KAK3918580.1"/>
    </source>
</evidence>
<organism evidence="6 7">
    <name type="scientific">Frankliniella fusca</name>
    <dbReference type="NCBI Taxonomy" id="407009"/>
    <lineage>
        <taxon>Eukaryota</taxon>
        <taxon>Metazoa</taxon>
        <taxon>Ecdysozoa</taxon>
        <taxon>Arthropoda</taxon>
        <taxon>Hexapoda</taxon>
        <taxon>Insecta</taxon>
        <taxon>Pterygota</taxon>
        <taxon>Neoptera</taxon>
        <taxon>Paraneoptera</taxon>
        <taxon>Thysanoptera</taxon>
        <taxon>Terebrantia</taxon>
        <taxon>Thripoidea</taxon>
        <taxon>Thripidae</taxon>
        <taxon>Frankliniella</taxon>
    </lineage>
</organism>
<dbReference type="InterPro" id="IPR043502">
    <property type="entry name" value="DNA/RNA_pol_sf"/>
</dbReference>
<name>A0AAE1HC86_9NEOP</name>
<reference evidence="6" key="1">
    <citation type="submission" date="2021-07" db="EMBL/GenBank/DDBJ databases">
        <authorList>
            <person name="Catto M.A."/>
            <person name="Jacobson A."/>
            <person name="Kennedy G."/>
            <person name="Labadie P."/>
            <person name="Hunt B.G."/>
            <person name="Srinivasan R."/>
        </authorList>
    </citation>
    <scope>NUCLEOTIDE SEQUENCE</scope>
    <source>
        <strain evidence="6">PL_HMW_Pooled</strain>
        <tissue evidence="6">Head</tissue>
    </source>
</reference>
<dbReference type="Gene3D" id="3.30.70.270">
    <property type="match status" value="2"/>
</dbReference>
<evidence type="ECO:0000256" key="3">
    <source>
        <dbReference type="SAM" id="MobiDB-lite"/>
    </source>
</evidence>
<dbReference type="EMBL" id="JAHWGI010000960">
    <property type="protein sequence ID" value="KAK3918580.1"/>
    <property type="molecule type" value="Genomic_DNA"/>
</dbReference>
<dbReference type="Pfam" id="PF00078">
    <property type="entry name" value="RVT_1"/>
    <property type="match status" value="1"/>
</dbReference>
<dbReference type="GO" id="GO:0003676">
    <property type="term" value="F:nucleic acid binding"/>
    <property type="evidence" value="ECO:0007669"/>
    <property type="project" value="InterPro"/>
</dbReference>
<gene>
    <name evidence="6" type="ORF">KUF71_007827</name>
</gene>
<dbReference type="Pfam" id="PF17919">
    <property type="entry name" value="RT_RNaseH_2"/>
    <property type="match status" value="1"/>
</dbReference>
<dbReference type="AlphaFoldDB" id="A0AAE1HC86"/>
<feature type="region of interest" description="Disordered" evidence="3">
    <location>
        <begin position="143"/>
        <end position="212"/>
    </location>
</feature>
<dbReference type="PROSITE" id="PS50878">
    <property type="entry name" value="RT_POL"/>
    <property type="match status" value="1"/>
</dbReference>
<evidence type="ECO:0000259" key="5">
    <source>
        <dbReference type="PROSITE" id="PS50878"/>
    </source>
</evidence>
<dbReference type="InterPro" id="IPR001878">
    <property type="entry name" value="Znf_CCHC"/>
</dbReference>
<feature type="compositionally biased region" description="Basic and acidic residues" evidence="3">
    <location>
        <begin position="152"/>
        <end position="166"/>
    </location>
</feature>
<evidence type="ECO:0000313" key="7">
    <source>
        <dbReference type="Proteomes" id="UP001219518"/>
    </source>
</evidence>
<dbReference type="PANTHER" id="PTHR37984">
    <property type="entry name" value="PROTEIN CBG26694"/>
    <property type="match status" value="1"/>
</dbReference>
<dbReference type="GO" id="GO:0008270">
    <property type="term" value="F:zinc ion binding"/>
    <property type="evidence" value="ECO:0007669"/>
    <property type="project" value="UniProtKB-KW"/>
</dbReference>
<evidence type="ECO:0000256" key="1">
    <source>
        <dbReference type="ARBA" id="ARBA00023268"/>
    </source>
</evidence>
<keyword evidence="1" id="KW-0511">Multifunctional enzyme</keyword>
<dbReference type="CDD" id="cd01647">
    <property type="entry name" value="RT_LTR"/>
    <property type="match status" value="1"/>
</dbReference>
<evidence type="ECO:0000259" key="4">
    <source>
        <dbReference type="PROSITE" id="PS50158"/>
    </source>
</evidence>
<evidence type="ECO:0000256" key="2">
    <source>
        <dbReference type="PROSITE-ProRule" id="PRU00047"/>
    </source>
</evidence>
<dbReference type="InterPro" id="IPR000477">
    <property type="entry name" value="RT_dom"/>
</dbReference>
<protein>
    <submittedName>
        <fullName evidence="6">Retrovirus-related Pol polyprotein from transposon 17.6</fullName>
    </submittedName>
</protein>
<comment type="caution">
    <text evidence="6">The sequence shown here is derived from an EMBL/GenBank/DDBJ whole genome shotgun (WGS) entry which is preliminary data.</text>
</comment>
<keyword evidence="2" id="KW-0479">Metal-binding</keyword>
<accession>A0AAE1HC86</accession>
<dbReference type="PANTHER" id="PTHR37984:SF5">
    <property type="entry name" value="PROTEIN NYNRIN-LIKE"/>
    <property type="match status" value="1"/>
</dbReference>
<dbReference type="InterPro" id="IPR043128">
    <property type="entry name" value="Rev_trsase/Diguanyl_cyclase"/>
</dbReference>
<dbReference type="Gene3D" id="3.10.10.10">
    <property type="entry name" value="HIV Type 1 Reverse Transcriptase, subunit A, domain 1"/>
    <property type="match status" value="1"/>
</dbReference>
<proteinExistence type="predicted"/>
<dbReference type="InterPro" id="IPR041577">
    <property type="entry name" value="RT_RNaseH_2"/>
</dbReference>
<keyword evidence="2" id="KW-0863">Zinc-finger</keyword>
<keyword evidence="2" id="KW-0862">Zinc</keyword>